<evidence type="ECO:0000256" key="3">
    <source>
        <dbReference type="SAM" id="Phobius"/>
    </source>
</evidence>
<feature type="domain" description="Band 7" evidence="4">
    <location>
        <begin position="37"/>
        <end position="200"/>
    </location>
</feature>
<evidence type="ECO:0000256" key="2">
    <source>
        <dbReference type="ARBA" id="ARBA00023136"/>
    </source>
</evidence>
<comment type="caution">
    <text evidence="5">The sequence shown here is derived from an EMBL/GenBank/DDBJ whole genome shotgun (WGS) entry which is preliminary data.</text>
</comment>
<organism evidence="5 6">
    <name type="scientific">Oligosphaera ethanolica</name>
    <dbReference type="NCBI Taxonomy" id="760260"/>
    <lineage>
        <taxon>Bacteria</taxon>
        <taxon>Pseudomonadati</taxon>
        <taxon>Lentisphaerota</taxon>
        <taxon>Oligosphaeria</taxon>
        <taxon>Oligosphaerales</taxon>
        <taxon>Oligosphaeraceae</taxon>
        <taxon>Oligosphaera</taxon>
    </lineage>
</organism>
<protein>
    <submittedName>
        <fullName evidence="5">Regulator of protease activity HflC (Stomatin/prohibitin superfamily)</fullName>
    </submittedName>
</protein>
<keyword evidence="6" id="KW-1185">Reference proteome</keyword>
<name>A0AAE3VE00_9BACT</name>
<dbReference type="Pfam" id="PF01145">
    <property type="entry name" value="Band_7"/>
    <property type="match status" value="1"/>
</dbReference>
<dbReference type="SMART" id="SM00244">
    <property type="entry name" value="PHB"/>
    <property type="match status" value="1"/>
</dbReference>
<dbReference type="PANTHER" id="PTHR23222">
    <property type="entry name" value="PROHIBITIN"/>
    <property type="match status" value="1"/>
</dbReference>
<reference evidence="5" key="1">
    <citation type="submission" date="2023-07" db="EMBL/GenBank/DDBJ databases">
        <title>Genomic Encyclopedia of Type Strains, Phase IV (KMG-IV): sequencing the most valuable type-strain genomes for metagenomic binning, comparative biology and taxonomic classification.</title>
        <authorList>
            <person name="Goeker M."/>
        </authorList>
    </citation>
    <scope>NUCLEOTIDE SEQUENCE</scope>
    <source>
        <strain evidence="5">DSM 24202</strain>
    </source>
</reference>
<dbReference type="AlphaFoldDB" id="A0AAE3VE00"/>
<gene>
    <name evidence="5" type="ORF">J3R75_000909</name>
</gene>
<evidence type="ECO:0000259" key="4">
    <source>
        <dbReference type="SMART" id="SM00244"/>
    </source>
</evidence>
<keyword evidence="5" id="KW-0645">Protease</keyword>
<dbReference type="Gene3D" id="3.30.479.30">
    <property type="entry name" value="Band 7 domain"/>
    <property type="match status" value="1"/>
</dbReference>
<keyword evidence="2 3" id="KW-0472">Membrane</keyword>
<dbReference type="RefSeq" id="WP_307260135.1">
    <property type="nucleotide sequence ID" value="NZ_JAUSVL010000001.1"/>
</dbReference>
<evidence type="ECO:0000256" key="1">
    <source>
        <dbReference type="ARBA" id="ARBA00004167"/>
    </source>
</evidence>
<dbReference type="GO" id="GO:0007005">
    <property type="term" value="P:mitochondrion organization"/>
    <property type="evidence" value="ECO:0007669"/>
    <property type="project" value="TreeGrafter"/>
</dbReference>
<dbReference type="CDD" id="cd03401">
    <property type="entry name" value="SPFH_prohibitin"/>
    <property type="match status" value="1"/>
</dbReference>
<comment type="subcellular location">
    <subcellularLocation>
        <location evidence="1">Membrane</location>
        <topology evidence="1">Single-pass membrane protein</topology>
    </subcellularLocation>
</comment>
<feature type="transmembrane region" description="Helical" evidence="3">
    <location>
        <begin position="20"/>
        <end position="40"/>
    </location>
</feature>
<dbReference type="Proteomes" id="UP001238163">
    <property type="component" value="Unassembled WGS sequence"/>
</dbReference>
<sequence>MPKPQNNHPESLWRRIKSYLFVVGMALLFLLILLWNHIFISIKPGEAGILWLRFFNGTITDKVFTEGLHVIWPWDSMTIYTVRQQVANRELEALTKSGLKVTVTYAVRYCPEYSMLGLLHVVVGPDYLERVILPDIEACLRHTVGQFDSEELYTSSGAVVETIVNQTINNIGQSFVRIDTVNIRKIMLPPAIQKAIDVKLEQSEIAKSYVYRIEIEENEALRRQIEADGISAANRILADSLTPDLLRFRGIQATEAISTSDNAKVIVIGSGKDGLPIILGGDR</sequence>
<proteinExistence type="predicted"/>
<keyword evidence="5" id="KW-0378">Hydrolase</keyword>
<dbReference type="InterPro" id="IPR036013">
    <property type="entry name" value="Band_7/SPFH_dom_sf"/>
</dbReference>
<accession>A0AAE3VE00</accession>
<dbReference type="GO" id="GO:0008233">
    <property type="term" value="F:peptidase activity"/>
    <property type="evidence" value="ECO:0007669"/>
    <property type="project" value="UniProtKB-KW"/>
</dbReference>
<dbReference type="SUPFAM" id="SSF117892">
    <property type="entry name" value="Band 7/SPFH domain"/>
    <property type="match status" value="1"/>
</dbReference>
<dbReference type="EMBL" id="JAUSVL010000001">
    <property type="protein sequence ID" value="MDQ0288802.1"/>
    <property type="molecule type" value="Genomic_DNA"/>
</dbReference>
<dbReference type="InterPro" id="IPR000163">
    <property type="entry name" value="Prohibitin"/>
</dbReference>
<dbReference type="GO" id="GO:0006508">
    <property type="term" value="P:proteolysis"/>
    <property type="evidence" value="ECO:0007669"/>
    <property type="project" value="UniProtKB-KW"/>
</dbReference>
<dbReference type="InterPro" id="IPR001107">
    <property type="entry name" value="Band_7"/>
</dbReference>
<dbReference type="GO" id="GO:0016020">
    <property type="term" value="C:membrane"/>
    <property type="evidence" value="ECO:0007669"/>
    <property type="project" value="UniProtKB-SubCell"/>
</dbReference>
<keyword evidence="3" id="KW-0812">Transmembrane</keyword>
<evidence type="ECO:0000313" key="6">
    <source>
        <dbReference type="Proteomes" id="UP001238163"/>
    </source>
</evidence>
<evidence type="ECO:0000313" key="5">
    <source>
        <dbReference type="EMBL" id="MDQ0288802.1"/>
    </source>
</evidence>
<dbReference type="PANTHER" id="PTHR23222:SF1">
    <property type="entry name" value="PROHIBITIN-2"/>
    <property type="match status" value="1"/>
</dbReference>
<keyword evidence="3" id="KW-1133">Transmembrane helix</keyword>